<protein>
    <submittedName>
        <fullName evidence="1">Uncharacterized protein</fullName>
    </submittedName>
</protein>
<dbReference type="AlphaFoldDB" id="U4VBT2"/>
<gene>
    <name evidence="1" type="ORF">Q644_06325</name>
</gene>
<evidence type="ECO:0000313" key="1">
    <source>
        <dbReference type="EMBL" id="ERM00197.1"/>
    </source>
</evidence>
<accession>U4VBT2</accession>
<name>U4VBT2_9HYPH</name>
<evidence type="ECO:0000313" key="2">
    <source>
        <dbReference type="Proteomes" id="UP000016842"/>
    </source>
</evidence>
<proteinExistence type="predicted"/>
<sequence length="67" mass="7667">MRALARWIFAEIEKPRCPSARLFRLAFPAKVRSGFASFANNYGFPVFPPAPAFRYEACNILNFREAP</sequence>
<dbReference type="PATRIC" id="fig|1337887.3.peg.4663"/>
<organism evidence="1 2">
    <name type="scientific">Brucella intermedia 229E</name>
    <dbReference type="NCBI Taxonomy" id="1337887"/>
    <lineage>
        <taxon>Bacteria</taxon>
        <taxon>Pseudomonadati</taxon>
        <taxon>Pseudomonadota</taxon>
        <taxon>Alphaproteobacteria</taxon>
        <taxon>Hyphomicrobiales</taxon>
        <taxon>Brucellaceae</taxon>
        <taxon>Brucella/Ochrobactrum group</taxon>
        <taxon>Brucella</taxon>
    </lineage>
</organism>
<comment type="caution">
    <text evidence="1">The sequence shown here is derived from an EMBL/GenBank/DDBJ whole genome shotgun (WGS) entry which is preliminary data.</text>
</comment>
<dbReference type="Proteomes" id="UP000016842">
    <property type="component" value="Unassembled WGS sequence"/>
</dbReference>
<dbReference type="EMBL" id="ASXJ01000336">
    <property type="protein sequence ID" value="ERM00197.1"/>
    <property type="molecule type" value="Genomic_DNA"/>
</dbReference>
<reference evidence="1 2" key="1">
    <citation type="journal article" date="2014" name="FEMS Microbiol. Lett.">
        <title>Genome sequencing analysis reveals virulence-related gene content of Ochrobactrum intermedium strain 229E, a urease-positive strain isolated from the human gastric niche.</title>
        <authorList>
            <person name="Kulkarni G.J."/>
            <person name="Shetty S."/>
            <person name="Dharne M.S."/>
            <person name="Shouche Y.S."/>
        </authorList>
    </citation>
    <scope>NUCLEOTIDE SEQUENCE [LARGE SCALE GENOMIC DNA]</scope>
    <source>
        <strain evidence="1 2">229E</strain>
    </source>
</reference>